<keyword evidence="1" id="KW-1133">Transmembrane helix</keyword>
<accession>A0ABW5KGY0</accession>
<dbReference type="EMBL" id="JBHULR010000003">
    <property type="protein sequence ID" value="MFD2547383.1"/>
    <property type="molecule type" value="Genomic_DNA"/>
</dbReference>
<organism evidence="3 4">
    <name type="scientific">Sphingobacterium suaedae</name>
    <dbReference type="NCBI Taxonomy" id="1686402"/>
    <lineage>
        <taxon>Bacteria</taxon>
        <taxon>Pseudomonadati</taxon>
        <taxon>Bacteroidota</taxon>
        <taxon>Sphingobacteriia</taxon>
        <taxon>Sphingobacteriales</taxon>
        <taxon>Sphingobacteriaceae</taxon>
        <taxon>Sphingobacterium</taxon>
    </lineage>
</organism>
<feature type="transmembrane region" description="Helical" evidence="1">
    <location>
        <begin position="60"/>
        <end position="84"/>
    </location>
</feature>
<gene>
    <name evidence="3" type="ORF">ACFSR5_06960</name>
</gene>
<name>A0ABW5KGY0_9SPHI</name>
<keyword evidence="3" id="KW-0645">Protease</keyword>
<keyword evidence="1" id="KW-0472">Membrane</keyword>
<feature type="transmembrane region" description="Helical" evidence="1">
    <location>
        <begin position="180"/>
        <end position="199"/>
    </location>
</feature>
<feature type="transmembrane region" description="Helical" evidence="1">
    <location>
        <begin position="20"/>
        <end position="40"/>
    </location>
</feature>
<evidence type="ECO:0000259" key="2">
    <source>
        <dbReference type="Pfam" id="PF01433"/>
    </source>
</evidence>
<feature type="domain" description="Peptidase M1 membrane alanine aminopeptidase" evidence="2">
    <location>
        <begin position="867"/>
        <end position="1048"/>
    </location>
</feature>
<feature type="transmembrane region" description="Helical" evidence="1">
    <location>
        <begin position="448"/>
        <end position="470"/>
    </location>
</feature>
<keyword evidence="3" id="KW-0378">Hydrolase</keyword>
<keyword evidence="1" id="KW-0812">Transmembrane</keyword>
<dbReference type="GO" id="GO:0004177">
    <property type="term" value="F:aminopeptidase activity"/>
    <property type="evidence" value="ECO:0007669"/>
    <property type="project" value="UniProtKB-KW"/>
</dbReference>
<evidence type="ECO:0000256" key="1">
    <source>
        <dbReference type="SAM" id="Phobius"/>
    </source>
</evidence>
<keyword evidence="4" id="KW-1185">Reference proteome</keyword>
<evidence type="ECO:0000313" key="3">
    <source>
        <dbReference type="EMBL" id="MFD2547383.1"/>
    </source>
</evidence>
<feature type="transmembrane region" description="Helical" evidence="1">
    <location>
        <begin position="531"/>
        <end position="549"/>
    </location>
</feature>
<feature type="transmembrane region" description="Helical" evidence="1">
    <location>
        <begin position="154"/>
        <end position="173"/>
    </location>
</feature>
<reference evidence="4" key="1">
    <citation type="journal article" date="2019" name="Int. J. Syst. Evol. Microbiol.">
        <title>The Global Catalogue of Microorganisms (GCM) 10K type strain sequencing project: providing services to taxonomists for standard genome sequencing and annotation.</title>
        <authorList>
            <consortium name="The Broad Institute Genomics Platform"/>
            <consortium name="The Broad Institute Genome Sequencing Center for Infectious Disease"/>
            <person name="Wu L."/>
            <person name="Ma J."/>
        </authorList>
    </citation>
    <scope>NUCLEOTIDE SEQUENCE [LARGE SCALE GENOMIC DNA]</scope>
    <source>
        <strain evidence="4">KCTC 42662</strain>
    </source>
</reference>
<feature type="transmembrane region" description="Helical" evidence="1">
    <location>
        <begin position="477"/>
        <end position="495"/>
    </location>
</feature>
<dbReference type="RefSeq" id="WP_380902084.1">
    <property type="nucleotide sequence ID" value="NZ_JBHUEG010000007.1"/>
</dbReference>
<feature type="transmembrane region" description="Helical" evidence="1">
    <location>
        <begin position="570"/>
        <end position="590"/>
    </location>
</feature>
<feature type="transmembrane region" description="Helical" evidence="1">
    <location>
        <begin position="105"/>
        <end position="134"/>
    </location>
</feature>
<dbReference type="InterPro" id="IPR014782">
    <property type="entry name" value="Peptidase_M1_dom"/>
</dbReference>
<feature type="transmembrane region" description="Helical" evidence="1">
    <location>
        <begin position="322"/>
        <end position="343"/>
    </location>
</feature>
<proteinExistence type="predicted"/>
<dbReference type="Pfam" id="PF01433">
    <property type="entry name" value="Peptidase_M1"/>
    <property type="match status" value="1"/>
</dbReference>
<dbReference type="Proteomes" id="UP001597545">
    <property type="component" value="Unassembled WGS sequence"/>
</dbReference>
<protein>
    <submittedName>
        <fullName evidence="3">ABC transporter permease/M1 family aminopeptidase</fullName>
    </submittedName>
</protein>
<keyword evidence="3" id="KW-0031">Aminopeptidase</keyword>
<feature type="transmembrane region" description="Helical" evidence="1">
    <location>
        <begin position="248"/>
        <end position="272"/>
    </location>
</feature>
<dbReference type="InterPro" id="IPR027268">
    <property type="entry name" value="Peptidase_M4/M1_CTD_sf"/>
</dbReference>
<sequence>MFKHIFIFELNRWIRNPLFYVYGTLFMAFAVFIMGSNLGVFDQATATTTNPVYANSPMSVSGMLNALSIFVYFLLPTIVGGAIYRDFKYHVHHVLYSYAIDKGAYLAAKFLSSLTISIGIVLFTTVGFLIAQLLPQVNSELLGPNHFWSYLQAYLYFVIPNLVLFGAIVFALVTFTRNIYIGFICIIFLFVLDAFLGGLRNNMDNEYLASLIDPFGFEALRYETKYWTVDEQNVNNIPFSGAILINRLLWFSIGVLVLTWVYLTFNFSHLGVQFGRAKKGNRLTKNNFGSIIAINLPKVRLDYFTTNHLKTAWRISHTDFMFIVRNWIFIIMMIFAVLMVLIVTSSTGQLFGTETYPVTWKMLVTTGSIYGFFLTLIIYLFAGMLIQRASIAGMSLLVDVTATPNWTLWLSKLIALVKITFTVLSISMLTAISYQLSQGYYQLEIGHYLYELFVLDFLNYLVLILFALFIHVFFKNYYIGFFVCLIVVMTVPFLSKVGVEQAIYKFNEGPSYSYSDMNGYGDVRHYIWYKLYWLLFVSFLTGVTLLFWRRGVIAGVRNRICAAIERFKPAVIWPTACALLAFIVLGIAIYRDNNVHERYVSAKQQELEQVAYEKKYKRYQHRAQPRIVDVSVQLEFYPEDRNFYAAVAYVLKNKSAEAIDSIFVNYNDLLDSITVAGAKRVSTDSIADFDIYRLEKPLLPGDSLTVYATLENQPNTFLRDRSPILTNGTFMNNRYFPSIGYQENVELVDNAIRKKYGLPSRDRMAEPTNTWARQNTYIANDSDWIRFEAIIGTSTDQIAIAPGYLQKEWTKNGRRYFHYKMDQKMLNFYSFISARYAVRKERWNDVNLEIYYHKGHEFNLRRMMASMKKSLSYYGRAFSPYQFDQMRIIEFPKTHGTFAQAFANTVPFSEGIGFIAKVDETNPDAVDYPYHVISHELAHQWWAHQVIGANVKGSTMLSESMAEYSSLKVLEKTYGVYQMRKFLKEALDKYLSGRGNEQFNEQPLVTNESQQYIHYDKGAVVMYAMADFLGEERFTSFLKAYIAQVAFQEPPYTTSLEFVSLLRAHTPDSLQYLIKDMYETITLYDNEVESARYKRLPNGTYQVDITFHVRKYRTDKKGKRSYADQGERALQEKVGKRTLQSLPLADYVEVGVFGKKKKQGTYEVDNQIYLSKHKIDKIHNVVSILVAEEPTEVGVDPYNKLIDTHSDDNRTTL</sequence>
<feature type="transmembrane region" description="Helical" evidence="1">
    <location>
        <begin position="363"/>
        <end position="386"/>
    </location>
</feature>
<dbReference type="Gene3D" id="1.10.390.10">
    <property type="entry name" value="Neutral Protease Domain 2"/>
    <property type="match status" value="1"/>
</dbReference>
<evidence type="ECO:0000313" key="4">
    <source>
        <dbReference type="Proteomes" id="UP001597545"/>
    </source>
</evidence>
<dbReference type="SUPFAM" id="SSF55486">
    <property type="entry name" value="Metalloproteases ('zincins'), catalytic domain"/>
    <property type="match status" value="1"/>
</dbReference>
<feature type="transmembrane region" description="Helical" evidence="1">
    <location>
        <begin position="413"/>
        <end position="436"/>
    </location>
</feature>
<comment type="caution">
    <text evidence="3">The sequence shown here is derived from an EMBL/GenBank/DDBJ whole genome shotgun (WGS) entry which is preliminary data.</text>
</comment>